<dbReference type="AlphaFoldDB" id="A0ABD0X8X5"/>
<dbReference type="InterPro" id="IPR013106">
    <property type="entry name" value="Ig_V-set"/>
</dbReference>
<evidence type="ECO:0000256" key="5">
    <source>
        <dbReference type="SAM" id="Phobius"/>
    </source>
</evidence>
<dbReference type="SUPFAM" id="SSF48726">
    <property type="entry name" value="Immunoglobulin"/>
    <property type="match status" value="1"/>
</dbReference>
<evidence type="ECO:0000259" key="7">
    <source>
        <dbReference type="SMART" id="SM00409"/>
    </source>
</evidence>
<dbReference type="Proteomes" id="UP001557470">
    <property type="component" value="Unassembled WGS sequence"/>
</dbReference>
<feature type="chain" id="PRO_5044742503" description="Immunoglobulin domain-containing protein" evidence="6">
    <location>
        <begin position="20"/>
        <end position="307"/>
    </location>
</feature>
<dbReference type="PANTHER" id="PTHR11860:SF118">
    <property type="entry name" value="CMRF35-LIKE MOLECULE 3-RELATED"/>
    <property type="match status" value="1"/>
</dbReference>
<keyword evidence="5" id="KW-1133">Transmembrane helix</keyword>
<dbReference type="InterPro" id="IPR003599">
    <property type="entry name" value="Ig_sub"/>
</dbReference>
<protein>
    <recommendedName>
        <fullName evidence="7">Immunoglobulin domain-containing protein</fullName>
    </recommendedName>
</protein>
<evidence type="ECO:0000256" key="4">
    <source>
        <dbReference type="SAM" id="MobiDB-lite"/>
    </source>
</evidence>
<organism evidence="8 9">
    <name type="scientific">Umbra pygmaea</name>
    <name type="common">Eastern mudminnow</name>
    <dbReference type="NCBI Taxonomy" id="75934"/>
    <lineage>
        <taxon>Eukaryota</taxon>
        <taxon>Metazoa</taxon>
        <taxon>Chordata</taxon>
        <taxon>Craniata</taxon>
        <taxon>Vertebrata</taxon>
        <taxon>Euteleostomi</taxon>
        <taxon>Actinopterygii</taxon>
        <taxon>Neopterygii</taxon>
        <taxon>Teleostei</taxon>
        <taxon>Protacanthopterygii</taxon>
        <taxon>Esociformes</taxon>
        <taxon>Umbridae</taxon>
        <taxon>Umbra</taxon>
    </lineage>
</organism>
<comment type="caution">
    <text evidence="8">The sequence shown here is derived from an EMBL/GenBank/DDBJ whole genome shotgun (WGS) entry which is preliminary data.</text>
</comment>
<feature type="domain" description="Immunoglobulin" evidence="7">
    <location>
        <begin position="19"/>
        <end position="122"/>
    </location>
</feature>
<keyword evidence="6" id="KW-0732">Signal</keyword>
<accession>A0ABD0X8X5</accession>
<dbReference type="SMART" id="SM00409">
    <property type="entry name" value="IG"/>
    <property type="match status" value="1"/>
</dbReference>
<gene>
    <name evidence="8" type="ORF">UPYG_G00059130</name>
</gene>
<keyword evidence="2 5" id="KW-0812">Transmembrane</keyword>
<evidence type="ECO:0000256" key="1">
    <source>
        <dbReference type="ARBA" id="ARBA00004370"/>
    </source>
</evidence>
<evidence type="ECO:0000256" key="3">
    <source>
        <dbReference type="ARBA" id="ARBA00023136"/>
    </source>
</evidence>
<dbReference type="Gene3D" id="2.60.40.10">
    <property type="entry name" value="Immunoglobulins"/>
    <property type="match status" value="1"/>
</dbReference>
<proteinExistence type="predicted"/>
<dbReference type="EMBL" id="JAGEUA010000002">
    <property type="protein sequence ID" value="KAL1005438.1"/>
    <property type="molecule type" value="Genomic_DNA"/>
</dbReference>
<comment type="subcellular location">
    <subcellularLocation>
        <location evidence="1">Membrane</location>
    </subcellularLocation>
</comment>
<keyword evidence="3 5" id="KW-0472">Membrane</keyword>
<evidence type="ECO:0000313" key="8">
    <source>
        <dbReference type="EMBL" id="KAL1005438.1"/>
    </source>
</evidence>
<dbReference type="InterPro" id="IPR036179">
    <property type="entry name" value="Ig-like_dom_sf"/>
</dbReference>
<dbReference type="InterPro" id="IPR013783">
    <property type="entry name" value="Ig-like_fold"/>
</dbReference>
<reference evidence="8 9" key="1">
    <citation type="submission" date="2024-06" db="EMBL/GenBank/DDBJ databases">
        <authorList>
            <person name="Pan Q."/>
            <person name="Wen M."/>
            <person name="Jouanno E."/>
            <person name="Zahm M."/>
            <person name="Klopp C."/>
            <person name="Cabau C."/>
            <person name="Louis A."/>
            <person name="Berthelot C."/>
            <person name="Parey E."/>
            <person name="Roest Crollius H."/>
            <person name="Montfort J."/>
            <person name="Robinson-Rechavi M."/>
            <person name="Bouchez O."/>
            <person name="Lampietro C."/>
            <person name="Lopez Roques C."/>
            <person name="Donnadieu C."/>
            <person name="Postlethwait J."/>
            <person name="Bobe J."/>
            <person name="Verreycken H."/>
            <person name="Guiguen Y."/>
        </authorList>
    </citation>
    <scope>NUCLEOTIDE SEQUENCE [LARGE SCALE GENOMIC DNA]</scope>
    <source>
        <strain evidence="8">Up_M1</strain>
        <tissue evidence="8">Testis</tissue>
    </source>
</reference>
<name>A0ABD0X8X5_UMBPY</name>
<dbReference type="PANTHER" id="PTHR11860">
    <property type="entry name" value="POLYMERIC-IMMUNOGLOBULIN RECEPTOR"/>
    <property type="match status" value="1"/>
</dbReference>
<feature type="compositionally biased region" description="Basic and acidic residues" evidence="4">
    <location>
        <begin position="195"/>
        <end position="204"/>
    </location>
</feature>
<sequence length="307" mass="34314">MRILLIFTVLCFTTGHVSLFSVTGFFGGTVIIYCQYDNKHISNDKYFCMGPKYSWNCKDNIRTGAKNTWYHNGRFSLYDDTEVNYFMVVIRQLTRQDEGTYWCGVDISVIADSYNKVELEVKEGECCKNSGTEMAYLGGEATIISSMSPLTSGTPVLTLVCVSVVVLLIVIIFIMLYTWKYIKTTGSVPSTQRGSSDRGNKDEDCHGDDEYEEIKEPPESETFSATTTIYATTTLPSKTFDSPYYASVKFNKNLCYHTAAISKEGTSSCVYTTVDVGQSSTYSVVNHPHSSTETPPVYSTINKPRDT</sequence>
<evidence type="ECO:0000256" key="6">
    <source>
        <dbReference type="SAM" id="SignalP"/>
    </source>
</evidence>
<evidence type="ECO:0000256" key="2">
    <source>
        <dbReference type="ARBA" id="ARBA00022692"/>
    </source>
</evidence>
<dbReference type="Pfam" id="PF07686">
    <property type="entry name" value="V-set"/>
    <property type="match status" value="1"/>
</dbReference>
<feature type="transmembrane region" description="Helical" evidence="5">
    <location>
        <begin position="156"/>
        <end position="177"/>
    </location>
</feature>
<feature type="signal peptide" evidence="6">
    <location>
        <begin position="1"/>
        <end position="19"/>
    </location>
</feature>
<dbReference type="InterPro" id="IPR050671">
    <property type="entry name" value="CD300_family_receptors"/>
</dbReference>
<feature type="region of interest" description="Disordered" evidence="4">
    <location>
        <begin position="187"/>
        <end position="220"/>
    </location>
</feature>
<feature type="region of interest" description="Disordered" evidence="4">
    <location>
        <begin position="284"/>
        <end position="307"/>
    </location>
</feature>
<dbReference type="GO" id="GO:0016020">
    <property type="term" value="C:membrane"/>
    <property type="evidence" value="ECO:0007669"/>
    <property type="project" value="UniProtKB-SubCell"/>
</dbReference>
<evidence type="ECO:0000313" key="9">
    <source>
        <dbReference type="Proteomes" id="UP001557470"/>
    </source>
</evidence>
<keyword evidence="9" id="KW-1185">Reference proteome</keyword>